<organism evidence="3 4">
    <name type="scientific">Symbiodinium natans</name>
    <dbReference type="NCBI Taxonomy" id="878477"/>
    <lineage>
        <taxon>Eukaryota</taxon>
        <taxon>Sar</taxon>
        <taxon>Alveolata</taxon>
        <taxon>Dinophyceae</taxon>
        <taxon>Suessiales</taxon>
        <taxon>Symbiodiniaceae</taxon>
        <taxon>Symbiodinium</taxon>
    </lineage>
</organism>
<gene>
    <name evidence="3" type="ORF">SNAT2548_LOCUS19962</name>
</gene>
<evidence type="ECO:0000313" key="3">
    <source>
        <dbReference type="EMBL" id="CAE7367268.1"/>
    </source>
</evidence>
<dbReference type="AlphaFoldDB" id="A0A812PRH5"/>
<evidence type="ECO:0000256" key="1">
    <source>
        <dbReference type="SAM" id="Coils"/>
    </source>
</evidence>
<feature type="coiled-coil region" evidence="1">
    <location>
        <begin position="92"/>
        <end position="119"/>
    </location>
</feature>
<feature type="compositionally biased region" description="Polar residues" evidence="2">
    <location>
        <begin position="154"/>
        <end position="170"/>
    </location>
</feature>
<dbReference type="Proteomes" id="UP000604046">
    <property type="component" value="Unassembled WGS sequence"/>
</dbReference>
<evidence type="ECO:0000256" key="2">
    <source>
        <dbReference type="SAM" id="MobiDB-lite"/>
    </source>
</evidence>
<dbReference type="EMBL" id="CAJNDS010002195">
    <property type="protein sequence ID" value="CAE7367268.1"/>
    <property type="molecule type" value="Genomic_DNA"/>
</dbReference>
<accession>A0A812PRH5</accession>
<keyword evidence="1" id="KW-0175">Coiled coil</keyword>
<evidence type="ECO:0000313" key="4">
    <source>
        <dbReference type="Proteomes" id="UP000604046"/>
    </source>
</evidence>
<reference evidence="3" key="1">
    <citation type="submission" date="2021-02" db="EMBL/GenBank/DDBJ databases">
        <authorList>
            <person name="Dougan E. K."/>
            <person name="Rhodes N."/>
            <person name="Thang M."/>
            <person name="Chan C."/>
        </authorList>
    </citation>
    <scope>NUCLEOTIDE SEQUENCE</scope>
</reference>
<proteinExistence type="predicted"/>
<name>A0A812PRH5_9DINO</name>
<protein>
    <submittedName>
        <fullName evidence="3">Uncharacterized protein</fullName>
    </submittedName>
</protein>
<feature type="region of interest" description="Disordered" evidence="2">
    <location>
        <begin position="153"/>
        <end position="189"/>
    </location>
</feature>
<comment type="caution">
    <text evidence="3">The sequence shown here is derived from an EMBL/GenBank/DDBJ whole genome shotgun (WGS) entry which is preliminary data.</text>
</comment>
<sequence length="272" mass="30207">MPVLDYSDGSCTGRAGMLFATPNVPKARVNREWSLEEYLHKLLGNQAELTELKEAVMRLEARHLDKTAAKESCWAAEKAQLQQDLACAAAASQECSQELARNEAKVAELQEAVASLQAYVREQDVALLSMHYELYEFKAQVHETAKKEELWDISGSSQCSPGSARASSSRDAVPGPVQEMAQQTASSRRAPVITRWQDAGLWGRTKASLQDGRLGQASQGVERKDSVAKDILRQYVERYGKNPERPDQLTKFAQNIEQRLPFAWARDVLAAA</sequence>
<keyword evidence="4" id="KW-1185">Reference proteome</keyword>